<dbReference type="AlphaFoldDB" id="A0AA86RG69"/>
<accession>A0AA86RG69</accession>
<name>A0AA86RG69_9EUKA</name>
<gene>
    <name evidence="2" type="ORF">HINF_LOCUS20331</name>
    <name evidence="1" type="ORF">HINF_LOCUS63537</name>
</gene>
<dbReference type="Proteomes" id="UP001642409">
    <property type="component" value="Unassembled WGS sequence"/>
</dbReference>
<keyword evidence="3" id="KW-1185">Reference proteome</keyword>
<comment type="caution">
    <text evidence="1">The sequence shown here is derived from an EMBL/GenBank/DDBJ whole genome shotgun (WGS) entry which is preliminary data.</text>
</comment>
<dbReference type="EMBL" id="CATOUU010001170">
    <property type="protein sequence ID" value="CAI9975892.1"/>
    <property type="molecule type" value="Genomic_DNA"/>
</dbReference>
<evidence type="ECO:0000313" key="3">
    <source>
        <dbReference type="Proteomes" id="UP001642409"/>
    </source>
</evidence>
<evidence type="ECO:0000313" key="1">
    <source>
        <dbReference type="EMBL" id="CAI9975892.1"/>
    </source>
</evidence>
<protein>
    <submittedName>
        <fullName evidence="2">Hypothetical_protein</fullName>
    </submittedName>
</protein>
<sequence length="108" mass="12507">MSSASFVLEQLNTELYEVLLPPDNLFLLHPTLESGWKVETELIFKVNFKEPDLPKRVFFTFCLKNDANFVVQGESEFKMGEHEGKIVKFDCAANQASTKGSFQNREWW</sequence>
<proteinExistence type="predicted"/>
<reference evidence="2 3" key="2">
    <citation type="submission" date="2024-07" db="EMBL/GenBank/DDBJ databases">
        <authorList>
            <person name="Akdeniz Z."/>
        </authorList>
    </citation>
    <scope>NUCLEOTIDE SEQUENCE [LARGE SCALE GENOMIC DNA]</scope>
</reference>
<dbReference type="EMBL" id="CAXDID020000054">
    <property type="protein sequence ID" value="CAL6006792.1"/>
    <property type="molecule type" value="Genomic_DNA"/>
</dbReference>
<reference evidence="1" key="1">
    <citation type="submission" date="2023-06" db="EMBL/GenBank/DDBJ databases">
        <authorList>
            <person name="Kurt Z."/>
        </authorList>
    </citation>
    <scope>NUCLEOTIDE SEQUENCE</scope>
</reference>
<organism evidence="1">
    <name type="scientific">Hexamita inflata</name>
    <dbReference type="NCBI Taxonomy" id="28002"/>
    <lineage>
        <taxon>Eukaryota</taxon>
        <taxon>Metamonada</taxon>
        <taxon>Diplomonadida</taxon>
        <taxon>Hexamitidae</taxon>
        <taxon>Hexamitinae</taxon>
        <taxon>Hexamita</taxon>
    </lineage>
</organism>
<evidence type="ECO:0000313" key="2">
    <source>
        <dbReference type="EMBL" id="CAL6006792.1"/>
    </source>
</evidence>